<dbReference type="InterPro" id="IPR040843">
    <property type="entry name" value="RAMA"/>
</dbReference>
<dbReference type="Proteomes" id="UP000295805">
    <property type="component" value="Unassembled WGS sequence"/>
</dbReference>
<feature type="domain" description="RAMA" evidence="1">
    <location>
        <begin position="203"/>
        <end position="300"/>
    </location>
</feature>
<evidence type="ECO:0000313" key="3">
    <source>
        <dbReference type="Proteomes" id="UP000295805"/>
    </source>
</evidence>
<protein>
    <recommendedName>
        <fullName evidence="1">RAMA domain-containing protein</fullName>
    </recommendedName>
</protein>
<reference evidence="2 3" key="1">
    <citation type="submission" date="2019-03" db="EMBL/GenBank/DDBJ databases">
        <title>Root nodule microbial communities of legume samples collected from USA, Mexico and Botswana.</title>
        <authorList>
            <person name="Hirsch A."/>
        </authorList>
    </citation>
    <scope>NUCLEOTIDE SEQUENCE [LARGE SCALE GENOMIC DNA]</scope>
    <source>
        <strain evidence="2 3">55</strain>
    </source>
</reference>
<evidence type="ECO:0000259" key="1">
    <source>
        <dbReference type="Pfam" id="PF18755"/>
    </source>
</evidence>
<comment type="caution">
    <text evidence="2">The sequence shown here is derived from an EMBL/GenBank/DDBJ whole genome shotgun (WGS) entry which is preliminary data.</text>
</comment>
<organism evidence="2 3">
    <name type="scientific">Dietzia cinnamea</name>
    <dbReference type="NCBI Taxonomy" id="321318"/>
    <lineage>
        <taxon>Bacteria</taxon>
        <taxon>Bacillati</taxon>
        <taxon>Actinomycetota</taxon>
        <taxon>Actinomycetes</taxon>
        <taxon>Mycobacteriales</taxon>
        <taxon>Dietziaceae</taxon>
        <taxon>Dietzia</taxon>
    </lineage>
</organism>
<dbReference type="GO" id="GO:0003676">
    <property type="term" value="F:nucleic acid binding"/>
    <property type="evidence" value="ECO:0007669"/>
    <property type="project" value="InterPro"/>
</dbReference>
<sequence length="307" mass="34566">MALFRITDPDDNLVTFTQYTPSEGLYEKDIENLLWNNLDDLLDTSVFRIARQPRLPDSGIPDILALDEAGRPIVVEVKRDLDRQQLAQVLEYAGWARSTNVQEVATLYSQGADQFWGDWQEFTETDQPVPIATTPQVVLVAENFHERTRSALTYLRENGLPLVVLSVRIYEDSDNTRYLDVDREGRLDAAGQTVMNTRPLQPATTGPRRSFSVSVLDLLKAGMLRSGETLSWTRPRSGETHRITVEEDGRLKLPTGKIVSSLSTAATEVVGHGSFPGWECWHSESGERLYEMRSRLQAERETATATP</sequence>
<dbReference type="EMBL" id="SMCX01000024">
    <property type="protein sequence ID" value="TCW21389.1"/>
    <property type="molecule type" value="Genomic_DNA"/>
</dbReference>
<dbReference type="GeneID" id="89532353"/>
<evidence type="ECO:0000313" key="2">
    <source>
        <dbReference type="EMBL" id="TCW21389.1"/>
    </source>
</evidence>
<dbReference type="RefSeq" id="WP_131886307.1">
    <property type="nucleotide sequence ID" value="NZ_CP143054.1"/>
</dbReference>
<dbReference type="Gene3D" id="3.40.1350.10">
    <property type="match status" value="1"/>
</dbReference>
<gene>
    <name evidence="2" type="ORF">EDD19_12442</name>
</gene>
<name>A0A4R3ZN72_9ACTN</name>
<dbReference type="Pfam" id="PF18755">
    <property type="entry name" value="RAMA"/>
    <property type="match status" value="1"/>
</dbReference>
<dbReference type="InterPro" id="IPR011856">
    <property type="entry name" value="tRNA_endonuc-like_dom_sf"/>
</dbReference>
<proteinExistence type="predicted"/>
<accession>A0A4R3ZN72</accession>
<dbReference type="AlphaFoldDB" id="A0A4R3ZN72"/>